<keyword evidence="2" id="KW-0472">Membrane</keyword>
<proteinExistence type="predicted"/>
<feature type="transmembrane region" description="Helical" evidence="2">
    <location>
        <begin position="161"/>
        <end position="177"/>
    </location>
</feature>
<feature type="transmembrane region" description="Helical" evidence="2">
    <location>
        <begin position="211"/>
        <end position="236"/>
    </location>
</feature>
<keyword evidence="4" id="KW-1185">Reference proteome</keyword>
<keyword evidence="2" id="KW-0812">Transmembrane</keyword>
<keyword evidence="2" id="KW-1133">Transmembrane helix</keyword>
<evidence type="ECO:0000313" key="3">
    <source>
        <dbReference type="EMBL" id="KAJ7726914.1"/>
    </source>
</evidence>
<feature type="non-terminal residue" evidence="3">
    <location>
        <position position="1"/>
    </location>
</feature>
<evidence type="ECO:0000256" key="2">
    <source>
        <dbReference type="SAM" id="Phobius"/>
    </source>
</evidence>
<comment type="caution">
    <text evidence="3">The sequence shown here is derived from an EMBL/GenBank/DDBJ whole genome shotgun (WGS) entry which is preliminary data.</text>
</comment>
<feature type="region of interest" description="Disordered" evidence="1">
    <location>
        <begin position="101"/>
        <end position="152"/>
    </location>
</feature>
<dbReference type="EMBL" id="JARKIB010000183">
    <property type="protein sequence ID" value="KAJ7726914.1"/>
    <property type="molecule type" value="Genomic_DNA"/>
</dbReference>
<evidence type="ECO:0000313" key="4">
    <source>
        <dbReference type="Proteomes" id="UP001215598"/>
    </source>
</evidence>
<accession>A0AAD7MPG6</accession>
<gene>
    <name evidence="3" type="ORF">B0H16DRAFT_1591741</name>
</gene>
<protein>
    <submittedName>
        <fullName evidence="3">Uncharacterized protein</fullName>
    </submittedName>
</protein>
<dbReference type="Proteomes" id="UP001215598">
    <property type="component" value="Unassembled WGS sequence"/>
</dbReference>
<dbReference type="AlphaFoldDB" id="A0AAD7MPG6"/>
<organism evidence="3 4">
    <name type="scientific">Mycena metata</name>
    <dbReference type="NCBI Taxonomy" id="1033252"/>
    <lineage>
        <taxon>Eukaryota</taxon>
        <taxon>Fungi</taxon>
        <taxon>Dikarya</taxon>
        <taxon>Basidiomycota</taxon>
        <taxon>Agaricomycotina</taxon>
        <taxon>Agaricomycetes</taxon>
        <taxon>Agaricomycetidae</taxon>
        <taxon>Agaricales</taxon>
        <taxon>Marasmiineae</taxon>
        <taxon>Mycenaceae</taxon>
        <taxon>Mycena</taxon>
    </lineage>
</organism>
<feature type="transmembrane region" description="Helical" evidence="2">
    <location>
        <begin position="70"/>
        <end position="92"/>
    </location>
</feature>
<sequence length="366" mass="39520">MSNVLASITGKAVLNPLVASILANSHVASFIAHNAESVKAPTGSVNIDASRIVPVEIRVADLSPTYDTMFSLPVAVACTSALLGVLVSVLALKGFGSATTQSFAGSEGDGEEAPEPDSGVGRENNAGLVHDSDNANGGGEEPPQSQDAVTVAKPPHKGSGWLLWILMALAALSYYYWRQFSRFIWRKGAAILNTFLTAEQRRRVYSAAAAVINRTLSSFANPMVLSVISGLVVDYLCGETPVWIPASITAFTAWSAMSALYASTFIARLVLSSSPVIYKSFAHANNETRRLGAFRWLLWPLASIVLACASYNWSALFEMFSRYSALAKQAYDSAVSLGWQDHLPLAQNLVRFLHLPRRLPRLLRSR</sequence>
<name>A0AAD7MPG6_9AGAR</name>
<feature type="transmembrane region" description="Helical" evidence="2">
    <location>
        <begin position="242"/>
        <end position="271"/>
    </location>
</feature>
<feature type="transmembrane region" description="Helical" evidence="2">
    <location>
        <begin position="292"/>
        <end position="313"/>
    </location>
</feature>
<reference evidence="3" key="1">
    <citation type="submission" date="2023-03" db="EMBL/GenBank/DDBJ databases">
        <title>Massive genome expansion in bonnet fungi (Mycena s.s.) driven by repeated elements and novel gene families across ecological guilds.</title>
        <authorList>
            <consortium name="Lawrence Berkeley National Laboratory"/>
            <person name="Harder C.B."/>
            <person name="Miyauchi S."/>
            <person name="Viragh M."/>
            <person name="Kuo A."/>
            <person name="Thoen E."/>
            <person name="Andreopoulos B."/>
            <person name="Lu D."/>
            <person name="Skrede I."/>
            <person name="Drula E."/>
            <person name="Henrissat B."/>
            <person name="Morin E."/>
            <person name="Kohler A."/>
            <person name="Barry K."/>
            <person name="LaButti K."/>
            <person name="Morin E."/>
            <person name="Salamov A."/>
            <person name="Lipzen A."/>
            <person name="Mereny Z."/>
            <person name="Hegedus B."/>
            <person name="Baldrian P."/>
            <person name="Stursova M."/>
            <person name="Weitz H."/>
            <person name="Taylor A."/>
            <person name="Grigoriev I.V."/>
            <person name="Nagy L.G."/>
            <person name="Martin F."/>
            <person name="Kauserud H."/>
        </authorList>
    </citation>
    <scope>NUCLEOTIDE SEQUENCE</scope>
    <source>
        <strain evidence="3">CBHHK182m</strain>
    </source>
</reference>
<evidence type="ECO:0000256" key="1">
    <source>
        <dbReference type="SAM" id="MobiDB-lite"/>
    </source>
</evidence>